<sequence length="131" mass="15484">MLQEEVIDMIMEEISEFVENYIIMSSLMQDALYTEVDPGKSIRFLTRSERYGSIYSEVRHQIIKRGRTRIAFSFRFLKEEADYAMELVHLLESYVEYSFGNYSNHYSCNFVLDVGSKKNGIELFEKVSFLK</sequence>
<dbReference type="KEGG" id="vg:18563318"/>
<accession>G3MBG2</accession>
<evidence type="ECO:0000313" key="1">
    <source>
        <dbReference type="EMBL" id="AEO93362.1"/>
    </source>
</evidence>
<dbReference type="GeneID" id="18563318"/>
<reference evidence="1 2" key="1">
    <citation type="submission" date="2011-09" db="EMBL/GenBank/DDBJ databases">
        <authorList>
            <person name="Pope W.H."/>
            <person name="Pedulla M.L."/>
            <person name="Ford M.E."/>
            <person name="Peebles C.L."/>
            <person name="Hatfull G.H."/>
            <person name="Hendrix R.W."/>
        </authorList>
    </citation>
    <scope>NUCLEOTIDE SEQUENCE [LARGE SCALE GENOMIC DNA]</scope>
    <source>
        <strain evidence="1">G</strain>
    </source>
</reference>
<proteinExistence type="predicted"/>
<keyword evidence="2" id="KW-1185">Reference proteome</keyword>
<organism evidence="1 2">
    <name type="scientific">Bacillus phage G</name>
    <dbReference type="NCBI Taxonomy" id="2884420"/>
    <lineage>
        <taxon>Viruses</taxon>
        <taxon>Duplodnaviria</taxon>
        <taxon>Heunggongvirae</taxon>
        <taxon>Uroviricota</taxon>
        <taxon>Caudoviricetes</taxon>
        <taxon>Donellivirus</taxon>
        <taxon>Donellivirus gee</taxon>
    </lineage>
</organism>
<evidence type="ECO:0000313" key="2">
    <source>
        <dbReference type="Proteomes" id="UP000009273"/>
    </source>
</evidence>
<dbReference type="EMBL" id="JN638751">
    <property type="protein sequence ID" value="AEO93362.1"/>
    <property type="molecule type" value="Genomic_DNA"/>
</dbReference>
<gene>
    <name evidence="1" type="primary">100</name>
    <name evidence="1" type="ORF">G_100</name>
</gene>
<protein>
    <submittedName>
        <fullName evidence="1">Gp100</fullName>
    </submittedName>
</protein>
<dbReference type="Proteomes" id="UP000009273">
    <property type="component" value="Segment"/>
</dbReference>
<name>G3MBG2_9CAUD</name>
<dbReference type="RefSeq" id="YP_009015403.1">
    <property type="nucleotide sequence ID" value="NC_023719.1"/>
</dbReference>